<accession>A0ABY7QXZ2</accession>
<sequence>MKELNPNHADAQRRQLIDLLNHVHPGEIETVITGPTSFTRTAEARDHGAPTANRVCAEESSQR</sequence>
<dbReference type="Proteomes" id="UP001212097">
    <property type="component" value="Chromosome"/>
</dbReference>
<feature type="region of interest" description="Disordered" evidence="1">
    <location>
        <begin position="43"/>
        <end position="63"/>
    </location>
</feature>
<evidence type="ECO:0000256" key="1">
    <source>
        <dbReference type="SAM" id="MobiDB-lite"/>
    </source>
</evidence>
<evidence type="ECO:0000313" key="2">
    <source>
        <dbReference type="EMBL" id="WCC79912.1"/>
    </source>
</evidence>
<organism evidence="2 3">
    <name type="scientific">Cutibacterium equinum</name>
    <dbReference type="NCBI Taxonomy" id="3016342"/>
    <lineage>
        <taxon>Bacteria</taxon>
        <taxon>Bacillati</taxon>
        <taxon>Actinomycetota</taxon>
        <taxon>Actinomycetes</taxon>
        <taxon>Propionibacteriales</taxon>
        <taxon>Propionibacteriaceae</taxon>
        <taxon>Cutibacterium</taxon>
    </lineage>
</organism>
<protein>
    <submittedName>
        <fullName evidence="2">Uncharacterized protein</fullName>
    </submittedName>
</protein>
<gene>
    <name evidence="2" type="ORF">O6R08_10775</name>
</gene>
<proteinExistence type="predicted"/>
<evidence type="ECO:0000313" key="3">
    <source>
        <dbReference type="Proteomes" id="UP001212097"/>
    </source>
</evidence>
<keyword evidence="3" id="KW-1185">Reference proteome</keyword>
<reference evidence="2 3" key="1">
    <citation type="submission" date="2023-06" db="EMBL/GenBank/DDBJ databases">
        <title>The Gram-positive Non-spore-bearing Anaerobic Bacilli of Human Feces.</title>
        <authorList>
            <person name="Eggerth A.H."/>
        </authorList>
    </citation>
    <scope>NUCLEOTIDE SEQUENCE [LARGE SCALE GENOMIC DNA]</scope>
    <source>
        <strain evidence="2 3">CBA3108</strain>
    </source>
</reference>
<dbReference type="EMBL" id="CP115668">
    <property type="protein sequence ID" value="WCC79912.1"/>
    <property type="molecule type" value="Genomic_DNA"/>
</dbReference>
<name>A0ABY7QXZ2_9ACTN</name>